<sequence>MDCAWRGEKANGSKEREIDRSVQLPAKQNTRQRPMSYFGKLARKQKNQPVAMGEQLQTPQKPSPEPSISHGRGGAGNINPDATKYVDGEVTRTGVEGTHGDGAYSTGRGGAANIGDKRISSTGRLDKDNVPEAAVRPSTDGQDFHVGRGGAGNEHVAPAPVADKKAEDHPVGLADRLKAKVFGAFKK</sequence>
<dbReference type="Proteomes" id="UP000011086">
    <property type="component" value="Unassembled WGS sequence"/>
</dbReference>
<dbReference type="AlphaFoldDB" id="A0AA97NUY0"/>
<protein>
    <submittedName>
        <fullName evidence="2">Uncharacterized protein</fullName>
    </submittedName>
</protein>
<organism evidence="2">
    <name type="scientific">Pyricularia oryzae (strain Y34)</name>
    <name type="common">Rice blast fungus</name>
    <name type="synonym">Magnaporthe oryzae</name>
    <dbReference type="NCBI Taxonomy" id="1143189"/>
    <lineage>
        <taxon>Eukaryota</taxon>
        <taxon>Fungi</taxon>
        <taxon>Dikarya</taxon>
        <taxon>Ascomycota</taxon>
        <taxon>Pezizomycotina</taxon>
        <taxon>Sordariomycetes</taxon>
        <taxon>Sordariomycetidae</taxon>
        <taxon>Magnaporthales</taxon>
        <taxon>Pyriculariaceae</taxon>
        <taxon>Pyricularia</taxon>
    </lineage>
</organism>
<evidence type="ECO:0000256" key="1">
    <source>
        <dbReference type="SAM" id="MobiDB-lite"/>
    </source>
</evidence>
<feature type="region of interest" description="Disordered" evidence="1">
    <location>
        <begin position="1"/>
        <end position="170"/>
    </location>
</feature>
<feature type="compositionally biased region" description="Basic and acidic residues" evidence="1">
    <location>
        <begin position="1"/>
        <end position="20"/>
    </location>
</feature>
<dbReference type="PANTHER" id="PTHR34693">
    <property type="entry name" value="PROTEIN PAR32"/>
    <property type="match status" value="1"/>
</dbReference>
<dbReference type="Pfam" id="PF12223">
    <property type="entry name" value="DUF3602"/>
    <property type="match status" value="1"/>
</dbReference>
<dbReference type="InterPro" id="IPR053203">
    <property type="entry name" value="Cisplatin_resist-associated"/>
</dbReference>
<dbReference type="InterPro" id="IPR022024">
    <property type="entry name" value="DUF3602"/>
</dbReference>
<name>A0AA97NUY0_PYRO3</name>
<dbReference type="EMBL" id="JH793946">
    <property type="protein sequence ID" value="ELQ36674.1"/>
    <property type="molecule type" value="Genomic_DNA"/>
</dbReference>
<evidence type="ECO:0000313" key="2">
    <source>
        <dbReference type="EMBL" id="ELQ36674.1"/>
    </source>
</evidence>
<dbReference type="PANTHER" id="PTHR34693:SF3">
    <property type="match status" value="1"/>
</dbReference>
<reference evidence="2" key="1">
    <citation type="journal article" date="2012" name="PLoS Genet.">
        <title>Comparative analysis of the genomes of two field isolates of the rice blast fungus Magnaporthe oryzae.</title>
        <authorList>
            <person name="Xue M."/>
            <person name="Yang J."/>
            <person name="Li Z."/>
            <person name="Hu S."/>
            <person name="Yao N."/>
            <person name="Dean R.A."/>
            <person name="Zhao W."/>
            <person name="Shen M."/>
            <person name="Zhang H."/>
            <person name="Li C."/>
            <person name="Liu L."/>
            <person name="Cao L."/>
            <person name="Xu X."/>
            <person name="Xing Y."/>
            <person name="Hsiang T."/>
            <person name="Zhang Z."/>
            <person name="Xu J.R."/>
            <person name="Peng Y.L."/>
        </authorList>
    </citation>
    <scope>NUCLEOTIDE SEQUENCE</scope>
    <source>
        <strain evidence="2">Y34</strain>
    </source>
</reference>
<feature type="compositionally biased region" description="Basic and acidic residues" evidence="1">
    <location>
        <begin position="115"/>
        <end position="130"/>
    </location>
</feature>
<gene>
    <name evidence="2" type="ORF">OOU_Y34scaffold00648g21</name>
</gene>
<proteinExistence type="predicted"/>
<accession>A0AA97NUY0</accession>